<evidence type="ECO:0000313" key="2">
    <source>
        <dbReference type="EMBL" id="GEQ54053.1"/>
    </source>
</evidence>
<evidence type="ECO:0000313" key="4">
    <source>
        <dbReference type="Proteomes" id="UP000886607"/>
    </source>
</evidence>
<dbReference type="Proteomes" id="UP000886607">
    <property type="component" value="Unassembled WGS sequence"/>
</dbReference>
<keyword evidence="4" id="KW-1185">Reference proteome</keyword>
<protein>
    <submittedName>
        <fullName evidence="2">Uncharacterized protein</fullName>
    </submittedName>
</protein>
<organism evidence="2 3">
    <name type="scientific">Tetragenococcus koreensis</name>
    <dbReference type="NCBI Taxonomy" id="290335"/>
    <lineage>
        <taxon>Bacteria</taxon>
        <taxon>Bacillati</taxon>
        <taxon>Bacillota</taxon>
        <taxon>Bacilli</taxon>
        <taxon>Lactobacillales</taxon>
        <taxon>Enterococcaceae</taxon>
        <taxon>Tetragenococcus</taxon>
    </lineage>
</organism>
<dbReference type="EMBL" id="BKBO01000010">
    <property type="protein sequence ID" value="GEQ48975.1"/>
    <property type="molecule type" value="Genomic_DNA"/>
</dbReference>
<name>A0AAN4RK71_9ENTE</name>
<evidence type="ECO:0000313" key="1">
    <source>
        <dbReference type="EMBL" id="GEQ48975.1"/>
    </source>
</evidence>
<gene>
    <name evidence="1" type="ORF">TK11N_08270</name>
    <name evidence="2" type="ORF">TK2N_08970</name>
</gene>
<dbReference type="RefSeq" id="WP_202583688.1">
    <property type="nucleotide sequence ID" value="NZ_BKBO01000010.1"/>
</dbReference>
<dbReference type="EMBL" id="BKBQ01000011">
    <property type="protein sequence ID" value="GEQ54053.1"/>
    <property type="molecule type" value="Genomic_DNA"/>
</dbReference>
<dbReference type="AlphaFoldDB" id="A0AAN4RK71"/>
<accession>A0AAN4RK71</accession>
<sequence length="533" mass="62703">MDYLTFMEQTTEKINQMSAAEKTDFLLNLLRLTPAVKREQVLQLMYDDSFPFEQQFQEYQNYLTELADKEFHFTAEDEEIYNEFDWEPDYQTILKDTENVGKKLTEILNFAKQLVYQRHYQAAHDLYTRCLELQFLAYDEELWEQYEYSLSDLFNEGLINDNSHNIIVHLLYTVYQTTDSFTECVKIFYHYLAFPMEDEVKIADVFTVGPQPLEQTEKFLFDWINFLKIKPSPLADRLLLDAVRTSPYFKQAEHLFTLAQETARFHPQLYLECINSFSEQNAPEKSLTVGKDGLKKISLNNKVRSQVAEKVVGFSEQLNDNAIIHTAVQDTFYSDPCLDHLFPVLKLPLSEQEQERLLRFVQNDRSVADRIPLLFFLGQFENVFKKIGSDHHALGWSVNDKGIIIPLFLLLLRSMQPSLAARSLMSEIKPRISSQYFDVFENEFDIWKQTIFLSEADKVRYINWCKKEVENRGKDLIVTKFRHHYGRMAYLIVTLGEAEENVGITNARARTIQKYRKAHNRKRNFIAALDELT</sequence>
<reference evidence="2" key="1">
    <citation type="submission" date="2019-08" db="EMBL/GenBank/DDBJ databases">
        <authorList>
            <person name="Ishikawa M."/>
            <person name="Suzuki T."/>
            <person name="Matsutani M."/>
        </authorList>
    </citation>
    <scope>NUCLEOTIDE SEQUENCE</scope>
    <source>
        <strain evidence="2">7C1</strain>
        <strain evidence="1">8C4</strain>
    </source>
</reference>
<dbReference type="Proteomes" id="UP000886597">
    <property type="component" value="Unassembled WGS sequence"/>
</dbReference>
<proteinExistence type="predicted"/>
<reference evidence="2" key="2">
    <citation type="journal article" date="2020" name="Int. Dairy J.">
        <title>Lactic acid bacterial diversity in Brie cheese focusing on salt concentration and pH of isolation medium and characterisation of halophilic and alkaliphilic lactic acid bacterial isolates.</title>
        <authorList>
            <person name="Unno R."/>
            <person name="Matsutani M."/>
            <person name="Suzuki T."/>
            <person name="Kodama K."/>
            <person name="Matsushita H."/>
            <person name="Yamasato K."/>
            <person name="Koizumi Y."/>
            <person name="Ishikawa M."/>
        </authorList>
    </citation>
    <scope>NUCLEOTIDE SEQUENCE</scope>
    <source>
        <strain evidence="2">7C1</strain>
        <strain evidence="1">8C4</strain>
    </source>
</reference>
<comment type="caution">
    <text evidence="2">The sequence shown here is derived from an EMBL/GenBank/DDBJ whole genome shotgun (WGS) entry which is preliminary data.</text>
</comment>
<evidence type="ECO:0000313" key="3">
    <source>
        <dbReference type="Proteomes" id="UP000886597"/>
    </source>
</evidence>